<dbReference type="AlphaFoldDB" id="A0A9K3JQM1"/>
<sequence>MRSEGSKIPVTKIWGRRPMQADWVNAEGTSGGILSIWDPA</sequence>
<dbReference type="Gramene" id="mRNA:HanXRQr2_Chr02g0070241">
    <property type="protein sequence ID" value="mRNA:HanXRQr2_Chr02g0070241"/>
    <property type="gene ID" value="HanXRQr2_Chr02g0070241"/>
</dbReference>
<reference evidence="1" key="2">
    <citation type="submission" date="2020-06" db="EMBL/GenBank/DDBJ databases">
        <title>Helianthus annuus Genome sequencing and assembly Release 2.</title>
        <authorList>
            <person name="Gouzy J."/>
            <person name="Langlade N."/>
            <person name="Munos S."/>
        </authorList>
    </citation>
    <scope>NUCLEOTIDE SEQUENCE</scope>
    <source>
        <tissue evidence="1">Leaves</tissue>
    </source>
</reference>
<organism evidence="1 2">
    <name type="scientific">Helianthus annuus</name>
    <name type="common">Common sunflower</name>
    <dbReference type="NCBI Taxonomy" id="4232"/>
    <lineage>
        <taxon>Eukaryota</taxon>
        <taxon>Viridiplantae</taxon>
        <taxon>Streptophyta</taxon>
        <taxon>Embryophyta</taxon>
        <taxon>Tracheophyta</taxon>
        <taxon>Spermatophyta</taxon>
        <taxon>Magnoliopsida</taxon>
        <taxon>eudicotyledons</taxon>
        <taxon>Gunneridae</taxon>
        <taxon>Pentapetalae</taxon>
        <taxon>asterids</taxon>
        <taxon>campanulids</taxon>
        <taxon>Asterales</taxon>
        <taxon>Asteraceae</taxon>
        <taxon>Asteroideae</taxon>
        <taxon>Heliantheae alliance</taxon>
        <taxon>Heliantheae</taxon>
        <taxon>Helianthus</taxon>
    </lineage>
</organism>
<name>A0A9K3JQM1_HELAN</name>
<accession>A0A9K3JQM1</accession>
<evidence type="ECO:0000313" key="2">
    <source>
        <dbReference type="Proteomes" id="UP000215914"/>
    </source>
</evidence>
<dbReference type="EMBL" id="MNCJ02000317">
    <property type="protein sequence ID" value="KAF5818800.1"/>
    <property type="molecule type" value="Genomic_DNA"/>
</dbReference>
<keyword evidence="2" id="KW-1185">Reference proteome</keyword>
<reference evidence="1" key="1">
    <citation type="journal article" date="2017" name="Nature">
        <title>The sunflower genome provides insights into oil metabolism, flowering and Asterid evolution.</title>
        <authorList>
            <person name="Badouin H."/>
            <person name="Gouzy J."/>
            <person name="Grassa C.J."/>
            <person name="Murat F."/>
            <person name="Staton S.E."/>
            <person name="Cottret L."/>
            <person name="Lelandais-Briere C."/>
            <person name="Owens G.L."/>
            <person name="Carrere S."/>
            <person name="Mayjonade B."/>
            <person name="Legrand L."/>
            <person name="Gill N."/>
            <person name="Kane N.C."/>
            <person name="Bowers J.E."/>
            <person name="Hubner S."/>
            <person name="Bellec A."/>
            <person name="Berard A."/>
            <person name="Berges H."/>
            <person name="Blanchet N."/>
            <person name="Boniface M.C."/>
            <person name="Brunel D."/>
            <person name="Catrice O."/>
            <person name="Chaidir N."/>
            <person name="Claudel C."/>
            <person name="Donnadieu C."/>
            <person name="Faraut T."/>
            <person name="Fievet G."/>
            <person name="Helmstetter N."/>
            <person name="King M."/>
            <person name="Knapp S.J."/>
            <person name="Lai Z."/>
            <person name="Le Paslier M.C."/>
            <person name="Lippi Y."/>
            <person name="Lorenzon L."/>
            <person name="Mandel J.R."/>
            <person name="Marage G."/>
            <person name="Marchand G."/>
            <person name="Marquand E."/>
            <person name="Bret-Mestries E."/>
            <person name="Morien E."/>
            <person name="Nambeesan S."/>
            <person name="Nguyen T."/>
            <person name="Pegot-Espagnet P."/>
            <person name="Pouilly N."/>
            <person name="Raftis F."/>
            <person name="Sallet E."/>
            <person name="Schiex T."/>
            <person name="Thomas J."/>
            <person name="Vandecasteele C."/>
            <person name="Vares D."/>
            <person name="Vear F."/>
            <person name="Vautrin S."/>
            <person name="Crespi M."/>
            <person name="Mangin B."/>
            <person name="Burke J.M."/>
            <person name="Salse J."/>
            <person name="Munos S."/>
            <person name="Vincourt P."/>
            <person name="Rieseberg L.H."/>
            <person name="Langlade N.B."/>
        </authorList>
    </citation>
    <scope>NUCLEOTIDE SEQUENCE</scope>
    <source>
        <tissue evidence="1">Leaves</tissue>
    </source>
</reference>
<protein>
    <submittedName>
        <fullName evidence="1">Uncharacterized protein</fullName>
    </submittedName>
</protein>
<evidence type="ECO:0000313" key="1">
    <source>
        <dbReference type="EMBL" id="KAF5818800.1"/>
    </source>
</evidence>
<comment type="caution">
    <text evidence="1">The sequence shown here is derived from an EMBL/GenBank/DDBJ whole genome shotgun (WGS) entry which is preliminary data.</text>
</comment>
<dbReference type="Proteomes" id="UP000215914">
    <property type="component" value="Unassembled WGS sequence"/>
</dbReference>
<proteinExistence type="predicted"/>
<gene>
    <name evidence="1" type="ORF">HanXRQr2_Chr02g0070241</name>
</gene>